<feature type="compositionally biased region" description="Polar residues" evidence="5">
    <location>
        <begin position="63"/>
        <end position="83"/>
    </location>
</feature>
<feature type="repeat" description="WD" evidence="3">
    <location>
        <begin position="1293"/>
        <end position="1334"/>
    </location>
</feature>
<feature type="region of interest" description="Disordered" evidence="5">
    <location>
        <begin position="49"/>
        <end position="107"/>
    </location>
</feature>
<evidence type="ECO:0000259" key="6">
    <source>
        <dbReference type="PROSITE" id="PS50837"/>
    </source>
</evidence>
<feature type="repeat" description="WD" evidence="3">
    <location>
        <begin position="1169"/>
        <end position="1210"/>
    </location>
</feature>
<dbReference type="PRINTS" id="PR00320">
    <property type="entry name" value="GPROTEINBRPT"/>
</dbReference>
<dbReference type="PROSITE" id="PS50837">
    <property type="entry name" value="NACHT"/>
    <property type="match status" value="1"/>
</dbReference>
<feature type="compositionally biased region" description="Polar residues" evidence="5">
    <location>
        <begin position="94"/>
        <end position="107"/>
    </location>
</feature>
<dbReference type="CDD" id="cd00200">
    <property type="entry name" value="WD40"/>
    <property type="match status" value="1"/>
</dbReference>
<dbReference type="RefSeq" id="XP_016236952.1">
    <property type="nucleotide sequence ID" value="XM_016378275.1"/>
</dbReference>
<feature type="domain" description="NACHT" evidence="6">
    <location>
        <begin position="439"/>
        <end position="588"/>
    </location>
</feature>
<dbReference type="Pfam" id="PF24883">
    <property type="entry name" value="NPHP3_N"/>
    <property type="match status" value="1"/>
</dbReference>
<dbReference type="InterPro" id="IPR007111">
    <property type="entry name" value="NACHT_NTPase"/>
</dbReference>
<keyword evidence="1 3" id="KW-0853">WD repeat</keyword>
<feature type="repeat" description="WD" evidence="3">
    <location>
        <begin position="1049"/>
        <end position="1090"/>
    </location>
</feature>
<feature type="repeat" description="WD" evidence="3">
    <location>
        <begin position="1253"/>
        <end position="1294"/>
    </location>
</feature>
<dbReference type="EMBL" id="KN847494">
    <property type="protein sequence ID" value="KIW16736.1"/>
    <property type="molecule type" value="Genomic_DNA"/>
</dbReference>
<protein>
    <recommendedName>
        <fullName evidence="6">NACHT domain-containing protein</fullName>
    </recommendedName>
</protein>
<dbReference type="InterPro" id="IPR027417">
    <property type="entry name" value="P-loop_NTPase"/>
</dbReference>
<dbReference type="PANTHER" id="PTHR19879:SF9">
    <property type="entry name" value="TRANSCRIPTION INITIATION FACTOR TFIID SUBUNIT 5"/>
    <property type="match status" value="1"/>
</dbReference>
<evidence type="ECO:0000256" key="2">
    <source>
        <dbReference type="ARBA" id="ARBA00022737"/>
    </source>
</evidence>
<name>A0A0D1YNQ2_9EURO</name>
<feature type="coiled-coil region" evidence="4">
    <location>
        <begin position="262"/>
        <end position="289"/>
    </location>
</feature>
<feature type="repeat" description="WD" evidence="3">
    <location>
        <begin position="969"/>
        <end position="1010"/>
    </location>
</feature>
<dbReference type="Gene3D" id="2.130.10.10">
    <property type="entry name" value="YVTN repeat-like/Quinoprotein amine dehydrogenase"/>
    <property type="match status" value="4"/>
</dbReference>
<accession>A0A0D1YNQ2</accession>
<dbReference type="Pfam" id="PF17100">
    <property type="entry name" value="NACHT_N"/>
    <property type="match status" value="1"/>
</dbReference>
<dbReference type="InterPro" id="IPR056884">
    <property type="entry name" value="NPHP3-like_N"/>
</dbReference>
<dbReference type="SUPFAM" id="SSF50998">
    <property type="entry name" value="Quinoprotein alcohol dehydrogenase-like"/>
    <property type="match status" value="2"/>
</dbReference>
<evidence type="ECO:0000256" key="1">
    <source>
        <dbReference type="ARBA" id="ARBA00022574"/>
    </source>
</evidence>
<dbReference type="InterPro" id="IPR015943">
    <property type="entry name" value="WD40/YVTN_repeat-like_dom_sf"/>
</dbReference>
<evidence type="ECO:0000256" key="4">
    <source>
        <dbReference type="SAM" id="Coils"/>
    </source>
</evidence>
<sequence length="1466" mass="163523">MSLKSAKKWRSNFFARRGPGIPTPSVDCTKLPSSNLIEPQILPNRPVSDVLWTSSGPEPHQPINASTVQETLNHSSSNPTQADTPPLIVPEEPQLTTKPTGQTPGLSASQRLWNAAYDSLEEDDDTAALVTSYVKILTGVLAEGDTGVSTSGADVSIELHEPTKRQAHMRMLVDAGRNKVATSSKITKRVGDVIEYIQKAKGMVDIAIQNTPQAALPWAGVCIGLQILSNPPMATKSQLIGIAHVVSRMNWYCALSEDLLDKDHIVTRNRSLEAVLEQLEKTVLELYKALLLYQMKSVCSYYRNQGVVFLRGLISVDDWDGDLKNVRDAEAIVQNDSAQYIREQTKTSLGKLVELAERMETQLRDIHQDLRDFIDLQKEMRMDDKSTECLRSLRVVDPQDDIKRIEGEKDELFDEAYRWIFLRKEYTAFTNWDEPDSPRLLWIKGLPGTGKTMLLMGIIRELESQLSLLTPSLAYFFCQGTGDQSLAKATAALRSLMWLLLLQQPQLLSHLLSRYEKAGPPFFSDRNVFHALSSVFRSMLKDPLLSPTYLIVDALDEFNEGMTEFIDLISTSLTLSNKVRWLVSSRPDVKLKNPDTSRSLVELDPSVLEDPVNKYIDHKLSTLRGNDRYDEDTLANVSNILRQRAMNTFLWVALVFKELDAEAECDVIDVIGSIPPGLSKLYGHIMTRIERQQRKDPEYCKNALVASSLAHRPLTLAELKVLADLPSNVDPQRIVNKCGSFLTITEQTVSLIHGSAKDYLVRESTIFPSGHADAHRALVRSSLESMSKYLQRDIYNLRHPGLSIGEVQCPDPDPLAPIRYACVYWVDHMCLSESGSDNGIDGLSYAEYFTDQGRVHQFLLQHLLHWFEALSLLGEIDKGILGLYSLEDTLAKSPSQNILHQKDLVHDAIRVLRQSRTAVEEAPLQVYCSALIFSPEESVVRQTFKQDVLRWISPIPSVSNNWNFHLQTLEGHGGYVFSVRYSPDGKQLASQSDDGTVRLWDTTTGKCLYTLEGHNPVVFSPNGQHLVSDTWDGPLQLVEATTGECLQILKNHKRGACSVAFSPDGRQLALVSNDYRVWLWDMTTEKYLYTLDGCNSVAFSPNGQQLASDTYGHTIRLWDATTRECLRTLKSRCMVSLLIFSPDGQRLISGSFHSVQLWNITTGECLETLLGERAEVNALAFSPDGQQLASISYEGTVHLWDAMTGKYLKSIEGHGGIHLSVAFSPNKQQLVSGSGDGILRLWDVTKAECLLALEGHRDPVDSVAFSPDGQRLASGSRDCTIRLWNATTQKQTLEGYGDSISSLAFSPDGMRLASGSADGTVRLRDATTGECSHTLKGHTTLVYSVAFSSDGGVLDSRSGRASVRIWDTTNGELLLMPDSPWEIIEVEMLTNLDHDGSNLLSRDSPQWGRYGMRDKNAWVTLDGRKALWLPPDYRPTELAIRDDRVGIGCKSGLVFILNFVRKSFVL</sequence>
<dbReference type="OrthoDB" id="4158009at2759"/>
<dbReference type="PANTHER" id="PTHR19879">
    <property type="entry name" value="TRANSCRIPTION INITIATION FACTOR TFIID"/>
    <property type="match status" value="1"/>
</dbReference>
<dbReference type="Pfam" id="PF00400">
    <property type="entry name" value="WD40"/>
    <property type="match status" value="9"/>
</dbReference>
<dbReference type="Gene3D" id="3.40.50.300">
    <property type="entry name" value="P-loop containing nucleotide triphosphate hydrolases"/>
    <property type="match status" value="1"/>
</dbReference>
<dbReference type="PROSITE" id="PS00678">
    <property type="entry name" value="WD_REPEATS_1"/>
    <property type="match status" value="3"/>
</dbReference>
<dbReference type="HOGENOM" id="CLU_000288_6_16_1"/>
<keyword evidence="2" id="KW-0677">Repeat</keyword>
<feature type="repeat" description="WD" evidence="3">
    <location>
        <begin position="1335"/>
        <end position="1376"/>
    </location>
</feature>
<dbReference type="SUPFAM" id="SSF52540">
    <property type="entry name" value="P-loop containing nucleoside triphosphate hydrolases"/>
    <property type="match status" value="1"/>
</dbReference>
<dbReference type="SMART" id="SM00320">
    <property type="entry name" value="WD40"/>
    <property type="match status" value="10"/>
</dbReference>
<dbReference type="PROSITE" id="PS50294">
    <property type="entry name" value="WD_REPEATS_REGION"/>
    <property type="match status" value="7"/>
</dbReference>
<organism evidence="7 8">
    <name type="scientific">Exophiala spinifera</name>
    <dbReference type="NCBI Taxonomy" id="91928"/>
    <lineage>
        <taxon>Eukaryota</taxon>
        <taxon>Fungi</taxon>
        <taxon>Dikarya</taxon>
        <taxon>Ascomycota</taxon>
        <taxon>Pezizomycotina</taxon>
        <taxon>Eurotiomycetes</taxon>
        <taxon>Chaetothyriomycetidae</taxon>
        <taxon>Chaetothyriales</taxon>
        <taxon>Herpotrichiellaceae</taxon>
        <taxon>Exophiala</taxon>
    </lineage>
</organism>
<dbReference type="Proteomes" id="UP000053328">
    <property type="component" value="Unassembled WGS sequence"/>
</dbReference>
<dbReference type="InterPro" id="IPR020472">
    <property type="entry name" value="WD40_PAC1"/>
</dbReference>
<feature type="repeat" description="WD" evidence="3">
    <location>
        <begin position="1211"/>
        <end position="1252"/>
    </location>
</feature>
<dbReference type="InterPro" id="IPR011047">
    <property type="entry name" value="Quinoprotein_ADH-like_sf"/>
</dbReference>
<keyword evidence="4" id="KW-0175">Coiled coil</keyword>
<evidence type="ECO:0000313" key="7">
    <source>
        <dbReference type="EMBL" id="KIW16736.1"/>
    </source>
</evidence>
<evidence type="ECO:0000313" key="8">
    <source>
        <dbReference type="Proteomes" id="UP000053328"/>
    </source>
</evidence>
<feature type="repeat" description="WD" evidence="3">
    <location>
        <begin position="1096"/>
        <end position="1128"/>
    </location>
</feature>
<dbReference type="InterPro" id="IPR001680">
    <property type="entry name" value="WD40_rpt"/>
</dbReference>
<dbReference type="InterPro" id="IPR019775">
    <property type="entry name" value="WD40_repeat_CS"/>
</dbReference>
<dbReference type="PROSITE" id="PS50082">
    <property type="entry name" value="WD_REPEATS_2"/>
    <property type="match status" value="8"/>
</dbReference>
<dbReference type="STRING" id="91928.A0A0D1YNQ2"/>
<keyword evidence="8" id="KW-1185">Reference proteome</keyword>
<proteinExistence type="predicted"/>
<evidence type="ECO:0000256" key="3">
    <source>
        <dbReference type="PROSITE-ProRule" id="PRU00221"/>
    </source>
</evidence>
<dbReference type="GeneID" id="27331008"/>
<reference evidence="7 8" key="1">
    <citation type="submission" date="2015-01" db="EMBL/GenBank/DDBJ databases">
        <title>The Genome Sequence of Exophiala spinifera CBS89968.</title>
        <authorList>
            <consortium name="The Broad Institute Genomics Platform"/>
            <person name="Cuomo C."/>
            <person name="de Hoog S."/>
            <person name="Gorbushina A."/>
            <person name="Stielow B."/>
            <person name="Teixiera M."/>
            <person name="Abouelleil A."/>
            <person name="Chapman S.B."/>
            <person name="Priest M."/>
            <person name="Young S.K."/>
            <person name="Wortman J."/>
            <person name="Nusbaum C."/>
            <person name="Birren B."/>
        </authorList>
    </citation>
    <scope>NUCLEOTIDE SEQUENCE [LARGE SCALE GENOMIC DNA]</scope>
    <source>
        <strain evidence="7 8">CBS 89968</strain>
    </source>
</reference>
<evidence type="ECO:0000256" key="5">
    <source>
        <dbReference type="SAM" id="MobiDB-lite"/>
    </source>
</evidence>
<dbReference type="InterPro" id="IPR031359">
    <property type="entry name" value="NACHT_N"/>
</dbReference>
<gene>
    <name evidence="7" type="ORF">PV08_03925</name>
</gene>
<dbReference type="VEuPathDB" id="FungiDB:PV08_03925"/>